<feature type="domain" description="B box-type" evidence="8">
    <location>
        <begin position="151"/>
        <end position="191"/>
    </location>
</feature>
<gene>
    <name evidence="10" type="ORF">C0J50_0063</name>
</gene>
<evidence type="ECO:0000259" key="9">
    <source>
        <dbReference type="PROSITE" id="PS50188"/>
    </source>
</evidence>
<feature type="domain" description="RING-type" evidence="7">
    <location>
        <begin position="17"/>
        <end position="60"/>
    </location>
</feature>
<dbReference type="PROSITE" id="PS50188">
    <property type="entry name" value="B302_SPRY"/>
    <property type="match status" value="1"/>
</dbReference>
<proteinExistence type="predicted"/>
<comment type="caution">
    <text evidence="10">The sequence shown here is derived from an EMBL/GenBank/DDBJ whole genome shotgun (WGS) entry which is preliminary data.</text>
</comment>
<dbReference type="Pfam" id="PF15227">
    <property type="entry name" value="zf-C3HC4_4"/>
    <property type="match status" value="1"/>
</dbReference>
<dbReference type="InterPro" id="IPR013320">
    <property type="entry name" value="ConA-like_dom_sf"/>
</dbReference>
<dbReference type="InterPro" id="IPR001870">
    <property type="entry name" value="B30.2/SPRY"/>
</dbReference>
<dbReference type="InterPro" id="IPR051051">
    <property type="entry name" value="E3_ubiq-ligase_TRIM/RNF"/>
</dbReference>
<evidence type="ECO:0000313" key="11">
    <source>
        <dbReference type="Proteomes" id="UP001205998"/>
    </source>
</evidence>
<feature type="domain" description="B30.2/SPRY" evidence="9">
    <location>
        <begin position="473"/>
        <end position="647"/>
    </location>
</feature>
<dbReference type="PROSITE" id="PS00518">
    <property type="entry name" value="ZF_RING_1"/>
    <property type="match status" value="1"/>
</dbReference>
<dbReference type="InterPro" id="IPR058030">
    <property type="entry name" value="TRIM8/14/16/25/29/45/65_CC"/>
</dbReference>
<dbReference type="PANTHER" id="PTHR25465:SF5">
    <property type="entry name" value="E3 UBIQUITIN_ISG15 LIGASE TRIM25-RELATED"/>
    <property type="match status" value="1"/>
</dbReference>
<evidence type="ECO:0000259" key="8">
    <source>
        <dbReference type="PROSITE" id="PS50119"/>
    </source>
</evidence>
<dbReference type="EMBL" id="MU542898">
    <property type="protein sequence ID" value="KAI5628729.1"/>
    <property type="molecule type" value="Genomic_DNA"/>
</dbReference>
<dbReference type="PROSITE" id="PS50119">
    <property type="entry name" value="ZF_BBOX"/>
    <property type="match status" value="1"/>
</dbReference>
<organism evidence="10 11">
    <name type="scientific">Silurus asotus</name>
    <name type="common">Amur catfish</name>
    <name type="synonym">Parasilurus asotus</name>
    <dbReference type="NCBI Taxonomy" id="30991"/>
    <lineage>
        <taxon>Eukaryota</taxon>
        <taxon>Metazoa</taxon>
        <taxon>Chordata</taxon>
        <taxon>Craniata</taxon>
        <taxon>Vertebrata</taxon>
        <taxon>Euteleostomi</taxon>
        <taxon>Actinopterygii</taxon>
        <taxon>Neopterygii</taxon>
        <taxon>Teleostei</taxon>
        <taxon>Ostariophysi</taxon>
        <taxon>Siluriformes</taxon>
        <taxon>Siluridae</taxon>
        <taxon>Silurus</taxon>
    </lineage>
</organism>
<evidence type="ECO:0000256" key="3">
    <source>
        <dbReference type="ARBA" id="ARBA00022771"/>
    </source>
</evidence>
<dbReference type="Gene3D" id="2.60.120.920">
    <property type="match status" value="1"/>
</dbReference>
<keyword evidence="3 6" id="KW-0863">Zinc-finger</keyword>
<dbReference type="GO" id="GO:0005737">
    <property type="term" value="C:cytoplasm"/>
    <property type="evidence" value="ECO:0007669"/>
    <property type="project" value="UniProtKB-ARBA"/>
</dbReference>
<dbReference type="Proteomes" id="UP001205998">
    <property type="component" value="Unassembled WGS sequence"/>
</dbReference>
<name>A0AAD5B504_SILAS</name>
<keyword evidence="2" id="KW-0479">Metal-binding</keyword>
<dbReference type="CDD" id="cd19769">
    <property type="entry name" value="Bbox2_TRIM16-like"/>
    <property type="match status" value="1"/>
</dbReference>
<dbReference type="SMART" id="SM00589">
    <property type="entry name" value="PRY"/>
    <property type="match status" value="1"/>
</dbReference>
<evidence type="ECO:0000256" key="5">
    <source>
        <dbReference type="ARBA" id="ARBA00022859"/>
    </source>
</evidence>
<dbReference type="CDD" id="cd16040">
    <property type="entry name" value="SPRY_PRY_SNTX"/>
    <property type="match status" value="1"/>
</dbReference>
<dbReference type="Pfam" id="PF13765">
    <property type="entry name" value="PRY"/>
    <property type="match status" value="1"/>
</dbReference>
<dbReference type="InterPro" id="IPR003877">
    <property type="entry name" value="SPRY_dom"/>
</dbReference>
<dbReference type="Pfam" id="PF00622">
    <property type="entry name" value="SPRY"/>
    <property type="match status" value="1"/>
</dbReference>
<keyword evidence="5" id="KW-0391">Immunity</keyword>
<dbReference type="GO" id="GO:0045087">
    <property type="term" value="P:innate immune response"/>
    <property type="evidence" value="ECO:0007669"/>
    <property type="project" value="UniProtKB-KW"/>
</dbReference>
<dbReference type="InterPro" id="IPR013083">
    <property type="entry name" value="Znf_RING/FYVE/PHD"/>
</dbReference>
<dbReference type="PANTHER" id="PTHR25465">
    <property type="entry name" value="B-BOX DOMAIN CONTAINING"/>
    <property type="match status" value="1"/>
</dbReference>
<evidence type="ECO:0000256" key="2">
    <source>
        <dbReference type="ARBA" id="ARBA00022723"/>
    </source>
</evidence>
<dbReference type="PROSITE" id="PS50089">
    <property type="entry name" value="ZF_RING_2"/>
    <property type="match status" value="1"/>
</dbReference>
<dbReference type="Pfam" id="PF25600">
    <property type="entry name" value="TRIM_CC"/>
    <property type="match status" value="1"/>
</dbReference>
<dbReference type="InterPro" id="IPR043136">
    <property type="entry name" value="B30.2/SPRY_sf"/>
</dbReference>
<evidence type="ECO:0000259" key="7">
    <source>
        <dbReference type="PROSITE" id="PS50089"/>
    </source>
</evidence>
<dbReference type="InterPro" id="IPR001841">
    <property type="entry name" value="Znf_RING"/>
</dbReference>
<dbReference type="GO" id="GO:0008270">
    <property type="term" value="F:zinc ion binding"/>
    <property type="evidence" value="ECO:0007669"/>
    <property type="project" value="UniProtKB-KW"/>
</dbReference>
<dbReference type="SMART" id="SM00184">
    <property type="entry name" value="RING"/>
    <property type="match status" value="1"/>
</dbReference>
<sequence>SQMAEAENSYYKEQFGCSVCLDVLKEPVTIPCGHNYCMSCINDVWSGLDLNASYSCPQCRETFSPRPALKKNTLVAEVMEKMKNASDQSRASHQESSTCTRSECDFCIGARNKADKFCLQCLASYCELHLQPHFKSPVFMTHKLVPASPEVQENICTHHGKLLDIYCCDDQQCICYMCMVESHKDHKSSSVEAERMKNQGALKQTMIECQEMIAQREEGLLQLTKAMTSIKSFAQTAEEDSEKMFTELINSMKTKCADVKTLIRAQEKAELSHADQLRLRFECELKLLRARIAEIQQLLSTDNHIDFIRKHASIQAIYMSKDLPFITCVTHDPSGNISLSVVKEHIEDVCQQEVAKILKEANVLFQIKLKTECIKLVALHINGTQEVALSFKKVDWIMQCFLTMSGNRISSCISFGRSFQILTNKMSVLSTYGHQQPILSSPLCSFIEIRSVSNHLLALVFVSLLFFLVMNIHVVEPPEPETREDFLHYFCDLHVDPNTINNSLCLFEGDKKVAQCPPAHPYPDHPERFDCFANFLCNEPLCDRCYWEADCSGNDWSVAVTYRSIARKGESDECRLGFNSKSWRLSRSNQMFYFRHNRTVLNLHHFNLTAIGVYLNHSAGTLSFYSVSDQMSLLHKVQTKFTQPLYA</sequence>
<dbReference type="InterPro" id="IPR000315">
    <property type="entry name" value="Znf_B-box"/>
</dbReference>
<protein>
    <submittedName>
        <fullName evidence="10">Tripartite motif-containing protein 16-like</fullName>
    </submittedName>
</protein>
<dbReference type="Gene3D" id="4.10.830.40">
    <property type="match status" value="1"/>
</dbReference>
<evidence type="ECO:0000256" key="1">
    <source>
        <dbReference type="ARBA" id="ARBA00022588"/>
    </source>
</evidence>
<dbReference type="SUPFAM" id="SSF57845">
    <property type="entry name" value="B-box zinc-binding domain"/>
    <property type="match status" value="1"/>
</dbReference>
<reference evidence="10" key="1">
    <citation type="submission" date="2018-07" db="EMBL/GenBank/DDBJ databases">
        <title>Comparative genomics of catfishes provides insights into carnivory and benthic adaptation.</title>
        <authorList>
            <person name="Zhang Y."/>
            <person name="Wang D."/>
            <person name="Peng Z."/>
            <person name="Zheng S."/>
            <person name="Shao F."/>
            <person name="Tao W."/>
        </authorList>
    </citation>
    <scope>NUCLEOTIDE SEQUENCE</scope>
    <source>
        <strain evidence="10">Chongqing</strain>
    </source>
</reference>
<dbReference type="InterPro" id="IPR006574">
    <property type="entry name" value="PRY"/>
</dbReference>
<evidence type="ECO:0000313" key="10">
    <source>
        <dbReference type="EMBL" id="KAI5628729.1"/>
    </source>
</evidence>
<keyword evidence="11" id="KW-1185">Reference proteome</keyword>
<keyword evidence="1" id="KW-0399">Innate immunity</keyword>
<dbReference type="SUPFAM" id="SSF49899">
    <property type="entry name" value="Concanavalin A-like lectins/glucanases"/>
    <property type="match status" value="1"/>
</dbReference>
<dbReference type="SUPFAM" id="SSF57850">
    <property type="entry name" value="RING/U-box"/>
    <property type="match status" value="1"/>
</dbReference>
<dbReference type="SMART" id="SM00336">
    <property type="entry name" value="BBOX"/>
    <property type="match status" value="1"/>
</dbReference>
<dbReference type="PRINTS" id="PR01407">
    <property type="entry name" value="BUTYPHLNCDUF"/>
</dbReference>
<dbReference type="Gene3D" id="3.30.40.10">
    <property type="entry name" value="Zinc/RING finger domain, C3HC4 (zinc finger)"/>
    <property type="match status" value="1"/>
</dbReference>
<dbReference type="InterPro" id="IPR017907">
    <property type="entry name" value="Znf_RING_CS"/>
</dbReference>
<evidence type="ECO:0000256" key="6">
    <source>
        <dbReference type="PROSITE-ProRule" id="PRU00024"/>
    </source>
</evidence>
<feature type="non-terminal residue" evidence="10">
    <location>
        <position position="1"/>
    </location>
</feature>
<dbReference type="AlphaFoldDB" id="A0AAD5B504"/>
<evidence type="ECO:0000256" key="4">
    <source>
        <dbReference type="ARBA" id="ARBA00022833"/>
    </source>
</evidence>
<keyword evidence="4" id="KW-0862">Zinc</keyword>
<dbReference type="Gene3D" id="3.30.160.60">
    <property type="entry name" value="Classic Zinc Finger"/>
    <property type="match status" value="1"/>
</dbReference>
<feature type="non-terminal residue" evidence="10">
    <location>
        <position position="647"/>
    </location>
</feature>
<dbReference type="Pfam" id="PF00643">
    <property type="entry name" value="zf-B_box"/>
    <property type="match status" value="1"/>
</dbReference>
<accession>A0AAD5B504</accession>
<dbReference type="InterPro" id="IPR003879">
    <property type="entry name" value="Butyrophylin_SPRY"/>
</dbReference>